<accession>A0ABW4HV57</accession>
<comment type="similarity">
    <text evidence="6">Belongs to the drug/metabolite transporter (DMT) superfamily. Small multidrug resistance (SMR) (TC 2.A.7.1) family.</text>
</comment>
<keyword evidence="9" id="KW-1185">Reference proteome</keyword>
<dbReference type="Gene3D" id="1.10.3730.20">
    <property type="match status" value="1"/>
</dbReference>
<keyword evidence="5 7" id="KW-0472">Membrane</keyword>
<reference evidence="9" key="1">
    <citation type="journal article" date="2019" name="Int. J. Syst. Evol. Microbiol.">
        <title>The Global Catalogue of Microorganisms (GCM) 10K type strain sequencing project: providing services to taxonomists for standard genome sequencing and annotation.</title>
        <authorList>
            <consortium name="The Broad Institute Genomics Platform"/>
            <consortium name="The Broad Institute Genome Sequencing Center for Infectious Disease"/>
            <person name="Wu L."/>
            <person name="Ma J."/>
        </authorList>
    </citation>
    <scope>NUCLEOTIDE SEQUENCE [LARGE SCALE GENOMIC DNA]</scope>
    <source>
        <strain evidence="9">CGMCC 1.12376</strain>
    </source>
</reference>
<dbReference type="Proteomes" id="UP001597221">
    <property type="component" value="Unassembled WGS sequence"/>
</dbReference>
<dbReference type="EMBL" id="JBHUDE010000157">
    <property type="protein sequence ID" value="MFD1609431.1"/>
    <property type="molecule type" value="Genomic_DNA"/>
</dbReference>
<organism evidence="8 9">
    <name type="scientific">Oceanobacillus luteolus</name>
    <dbReference type="NCBI Taxonomy" id="1274358"/>
    <lineage>
        <taxon>Bacteria</taxon>
        <taxon>Bacillati</taxon>
        <taxon>Bacillota</taxon>
        <taxon>Bacilli</taxon>
        <taxon>Bacillales</taxon>
        <taxon>Bacillaceae</taxon>
        <taxon>Oceanobacillus</taxon>
    </lineage>
</organism>
<comment type="subcellular location">
    <subcellularLocation>
        <location evidence="1 6">Cell membrane</location>
        <topology evidence="1 6">Multi-pass membrane protein</topology>
    </subcellularLocation>
</comment>
<evidence type="ECO:0000256" key="2">
    <source>
        <dbReference type="ARBA" id="ARBA00022475"/>
    </source>
</evidence>
<evidence type="ECO:0000256" key="1">
    <source>
        <dbReference type="ARBA" id="ARBA00004651"/>
    </source>
</evidence>
<proteinExistence type="inferred from homology"/>
<evidence type="ECO:0000256" key="7">
    <source>
        <dbReference type="SAM" id="Phobius"/>
    </source>
</evidence>
<sequence>MGWTYVLFAAIIEVVWVLGLKYSDNFWMWSGTIIALILSFYFIIKACEVLPSGSVYATFTGSGAAAIAIIDFAFLGETFTIAKGLFILLIIIGVVGIQLTTGEKDKSQDSVSLKEGDA</sequence>
<keyword evidence="2" id="KW-1003">Cell membrane</keyword>
<keyword evidence="4 7" id="KW-1133">Transmembrane helix</keyword>
<evidence type="ECO:0000313" key="9">
    <source>
        <dbReference type="Proteomes" id="UP001597221"/>
    </source>
</evidence>
<evidence type="ECO:0000256" key="6">
    <source>
        <dbReference type="RuleBase" id="RU003942"/>
    </source>
</evidence>
<gene>
    <name evidence="8" type="ORF">ACFSBH_17575</name>
</gene>
<keyword evidence="3 6" id="KW-0812">Transmembrane</keyword>
<dbReference type="SUPFAM" id="SSF103481">
    <property type="entry name" value="Multidrug resistance efflux transporter EmrE"/>
    <property type="match status" value="1"/>
</dbReference>
<evidence type="ECO:0000256" key="4">
    <source>
        <dbReference type="ARBA" id="ARBA00022989"/>
    </source>
</evidence>
<dbReference type="InterPro" id="IPR037185">
    <property type="entry name" value="EmrE-like"/>
</dbReference>
<evidence type="ECO:0000256" key="3">
    <source>
        <dbReference type="ARBA" id="ARBA00022692"/>
    </source>
</evidence>
<dbReference type="Pfam" id="PF00893">
    <property type="entry name" value="Multi_Drug_Res"/>
    <property type="match status" value="1"/>
</dbReference>
<protein>
    <submittedName>
        <fullName evidence="8">DMT family transporter</fullName>
    </submittedName>
</protein>
<name>A0ABW4HV57_9BACI</name>
<dbReference type="RefSeq" id="WP_251515510.1">
    <property type="nucleotide sequence ID" value="NZ_JAMBON010000025.1"/>
</dbReference>
<feature type="transmembrane region" description="Helical" evidence="7">
    <location>
        <begin position="56"/>
        <end position="75"/>
    </location>
</feature>
<evidence type="ECO:0000256" key="5">
    <source>
        <dbReference type="ARBA" id="ARBA00023136"/>
    </source>
</evidence>
<feature type="transmembrane region" description="Helical" evidence="7">
    <location>
        <begin position="81"/>
        <end position="100"/>
    </location>
</feature>
<dbReference type="InterPro" id="IPR045324">
    <property type="entry name" value="Small_multidrug_res"/>
</dbReference>
<dbReference type="PANTHER" id="PTHR30561">
    <property type="entry name" value="SMR FAMILY PROTON-DEPENDENT DRUG EFFLUX TRANSPORTER SUGE"/>
    <property type="match status" value="1"/>
</dbReference>
<dbReference type="PANTHER" id="PTHR30561:SF7">
    <property type="entry name" value="GUANIDINIUM EFFLUX SYSTEM SUBUNIT GDNC-RELATED"/>
    <property type="match status" value="1"/>
</dbReference>
<dbReference type="InterPro" id="IPR000390">
    <property type="entry name" value="Small_drug/metabolite_transptr"/>
</dbReference>
<feature type="transmembrane region" description="Helical" evidence="7">
    <location>
        <begin position="26"/>
        <end position="44"/>
    </location>
</feature>
<comment type="caution">
    <text evidence="8">The sequence shown here is derived from an EMBL/GenBank/DDBJ whole genome shotgun (WGS) entry which is preliminary data.</text>
</comment>
<evidence type="ECO:0000313" key="8">
    <source>
        <dbReference type="EMBL" id="MFD1609431.1"/>
    </source>
</evidence>